<dbReference type="AlphaFoldDB" id="A0AAD7B028"/>
<comment type="caution">
    <text evidence="2">The sequence shown here is derived from an EMBL/GenBank/DDBJ whole genome shotgun (WGS) entry which is preliminary data.</text>
</comment>
<dbReference type="Proteomes" id="UP001221142">
    <property type="component" value="Unassembled WGS sequence"/>
</dbReference>
<evidence type="ECO:0000313" key="3">
    <source>
        <dbReference type="Proteomes" id="UP001221142"/>
    </source>
</evidence>
<evidence type="ECO:0000313" key="2">
    <source>
        <dbReference type="EMBL" id="KAJ7606414.1"/>
    </source>
</evidence>
<feature type="region of interest" description="Disordered" evidence="1">
    <location>
        <begin position="80"/>
        <end position="237"/>
    </location>
</feature>
<evidence type="ECO:0000256" key="1">
    <source>
        <dbReference type="SAM" id="MobiDB-lite"/>
    </source>
</evidence>
<proteinExistence type="predicted"/>
<protein>
    <submittedName>
        <fullName evidence="2">Uncharacterized protein</fullName>
    </submittedName>
</protein>
<reference evidence="2" key="1">
    <citation type="submission" date="2023-03" db="EMBL/GenBank/DDBJ databases">
        <title>Massive genome expansion in bonnet fungi (Mycena s.s.) driven by repeated elements and novel gene families across ecological guilds.</title>
        <authorList>
            <consortium name="Lawrence Berkeley National Laboratory"/>
            <person name="Harder C.B."/>
            <person name="Miyauchi S."/>
            <person name="Viragh M."/>
            <person name="Kuo A."/>
            <person name="Thoen E."/>
            <person name="Andreopoulos B."/>
            <person name="Lu D."/>
            <person name="Skrede I."/>
            <person name="Drula E."/>
            <person name="Henrissat B."/>
            <person name="Morin E."/>
            <person name="Kohler A."/>
            <person name="Barry K."/>
            <person name="LaButti K."/>
            <person name="Morin E."/>
            <person name="Salamov A."/>
            <person name="Lipzen A."/>
            <person name="Mereny Z."/>
            <person name="Hegedus B."/>
            <person name="Baldrian P."/>
            <person name="Stursova M."/>
            <person name="Weitz H."/>
            <person name="Taylor A."/>
            <person name="Grigoriev I.V."/>
            <person name="Nagy L.G."/>
            <person name="Martin F."/>
            <person name="Kauserud H."/>
        </authorList>
    </citation>
    <scope>NUCLEOTIDE SEQUENCE</scope>
    <source>
        <strain evidence="2">9284</strain>
    </source>
</reference>
<gene>
    <name evidence="2" type="ORF">FB45DRAFT_950365</name>
</gene>
<feature type="compositionally biased region" description="Low complexity" evidence="1">
    <location>
        <begin position="106"/>
        <end position="119"/>
    </location>
</feature>
<feature type="compositionally biased region" description="Low complexity" evidence="1">
    <location>
        <begin position="128"/>
        <end position="164"/>
    </location>
</feature>
<feature type="compositionally biased region" description="Polar residues" evidence="1">
    <location>
        <begin position="205"/>
        <end position="220"/>
    </location>
</feature>
<accession>A0AAD7B028</accession>
<keyword evidence="3" id="KW-1185">Reference proteome</keyword>
<dbReference type="EMBL" id="JARKIF010000058">
    <property type="protein sequence ID" value="KAJ7606414.1"/>
    <property type="molecule type" value="Genomic_DNA"/>
</dbReference>
<sequence>MDSQWCLDACPTCARVVDVSSIYCAKCEPDVKQLLQSDLASGPYASPDTRVTAWALDCYQSTRNAGRPASVPPPIVFPSPSGRKLHLRKTSPTVSWISPEPELAHSPSTLSSPPLSTPTAVQSLSMMSNSVGVGSPSPASRPPARSWVPAAPGPSARRASAAASTKPNTYHPPPSFGLQRRPESCDRAGLPSSGQRPAGVRQRRSTSMLIPGTLTQQQHPASRAQPLVQPFRKNALS</sequence>
<name>A0AAD7B028_9AGAR</name>
<organism evidence="2 3">
    <name type="scientific">Roridomyces roridus</name>
    <dbReference type="NCBI Taxonomy" id="1738132"/>
    <lineage>
        <taxon>Eukaryota</taxon>
        <taxon>Fungi</taxon>
        <taxon>Dikarya</taxon>
        <taxon>Basidiomycota</taxon>
        <taxon>Agaricomycotina</taxon>
        <taxon>Agaricomycetes</taxon>
        <taxon>Agaricomycetidae</taxon>
        <taxon>Agaricales</taxon>
        <taxon>Marasmiineae</taxon>
        <taxon>Mycenaceae</taxon>
        <taxon>Roridomyces</taxon>
    </lineage>
</organism>